<feature type="coiled-coil region" evidence="1">
    <location>
        <begin position="85"/>
        <end position="123"/>
    </location>
</feature>
<name>D2MPI6_9FIRM</name>
<dbReference type="AlphaFoldDB" id="D2MPI6"/>
<evidence type="ECO:0000256" key="1">
    <source>
        <dbReference type="SAM" id="Coils"/>
    </source>
</evidence>
<sequence length="213" mass="23224">MEQVFLKYPLQIQYFADDGAQPNTGDGNNNNGASPSAQGANSSVSIDYDKIADVLDKRGSQAQYAALKGYLKEQGVSAIEMDKAIKEFKDKKEADKQSKEKEQADMLAENKRLKLQIQNIEIDKKISEFAEGVSAEKLPFLAKLIDRSKLLNDKGEIVEDSVKAAIEEVVKAFPDFKAQVGATVQGFTKIGADGSNSKASLDDVLAKNFGVKK</sequence>
<keyword evidence="1" id="KW-0175">Coiled coil</keyword>
<feature type="region of interest" description="Disordered" evidence="2">
    <location>
        <begin position="17"/>
        <end position="41"/>
    </location>
</feature>
<dbReference type="eggNOG" id="ENOG5030413">
    <property type="taxonomic scope" value="Bacteria"/>
</dbReference>
<dbReference type="Proteomes" id="UP000005017">
    <property type="component" value="Unassembled WGS sequence"/>
</dbReference>
<organism evidence="3 4">
    <name type="scientific">Bulleidia extructa W1219</name>
    <dbReference type="NCBI Taxonomy" id="679192"/>
    <lineage>
        <taxon>Bacteria</taxon>
        <taxon>Bacillati</taxon>
        <taxon>Bacillota</taxon>
        <taxon>Erysipelotrichia</taxon>
        <taxon>Erysipelotrichales</taxon>
        <taxon>Erysipelotrichaceae</taxon>
        <taxon>Bulleidia</taxon>
    </lineage>
</organism>
<dbReference type="RefSeq" id="WP_006627299.1">
    <property type="nucleotide sequence ID" value="NZ_ADFR01000009.1"/>
</dbReference>
<dbReference type="STRING" id="679192.HMPREF9013_1302"/>
<feature type="compositionally biased region" description="Polar residues" evidence="2">
    <location>
        <begin position="21"/>
        <end position="41"/>
    </location>
</feature>
<comment type="caution">
    <text evidence="3">The sequence shown here is derived from an EMBL/GenBank/DDBJ whole genome shotgun (WGS) entry which is preliminary data.</text>
</comment>
<evidence type="ECO:0000313" key="4">
    <source>
        <dbReference type="Proteomes" id="UP000005017"/>
    </source>
</evidence>
<gene>
    <name evidence="3" type="ORF">HMPREF9013_1302</name>
</gene>
<evidence type="ECO:0000256" key="2">
    <source>
        <dbReference type="SAM" id="MobiDB-lite"/>
    </source>
</evidence>
<dbReference type="EMBL" id="ADFR01000009">
    <property type="protein sequence ID" value="EFC05598.1"/>
    <property type="molecule type" value="Genomic_DNA"/>
</dbReference>
<accession>D2MPI6</accession>
<evidence type="ECO:0000313" key="3">
    <source>
        <dbReference type="EMBL" id="EFC05598.1"/>
    </source>
</evidence>
<protein>
    <submittedName>
        <fullName evidence="3">Uncharacterized protein</fullName>
    </submittedName>
</protein>
<dbReference type="OrthoDB" id="1651535at2"/>
<keyword evidence="4" id="KW-1185">Reference proteome</keyword>
<reference evidence="4" key="1">
    <citation type="submission" date="2009-12" db="EMBL/GenBank/DDBJ databases">
        <title>Sequence of Clostridiales genomosp. BVAB3 str. UPII9-5.</title>
        <authorList>
            <person name="Madupu R."/>
            <person name="Durkin A.S."/>
            <person name="Torralba M."/>
            <person name="Methe B."/>
            <person name="Sutton G.G."/>
            <person name="Strausberg R.L."/>
            <person name="Nelson K.E."/>
        </authorList>
    </citation>
    <scope>NUCLEOTIDE SEQUENCE [LARGE SCALE GENOMIC DNA]</scope>
    <source>
        <strain evidence="4">W1219</strain>
    </source>
</reference>
<proteinExistence type="predicted"/>